<proteinExistence type="predicted"/>
<evidence type="ECO:0000313" key="6">
    <source>
        <dbReference type="Proteomes" id="UP001171945"/>
    </source>
</evidence>
<evidence type="ECO:0000256" key="2">
    <source>
        <dbReference type="SAM" id="MobiDB-lite"/>
    </source>
</evidence>
<dbReference type="Pfam" id="PF02709">
    <property type="entry name" value="Glyco_transf_7C"/>
    <property type="match status" value="1"/>
</dbReference>
<dbReference type="SUPFAM" id="SSF53448">
    <property type="entry name" value="Nucleotide-diphospho-sugar transferases"/>
    <property type="match status" value="1"/>
</dbReference>
<evidence type="ECO:0000259" key="4">
    <source>
        <dbReference type="Pfam" id="PF02709"/>
    </source>
</evidence>
<dbReference type="InterPro" id="IPR027791">
    <property type="entry name" value="Galactosyl_T_C"/>
</dbReference>
<organism evidence="5 6">
    <name type="scientific">Candidatus Marithioploca araucensis</name>
    <dbReference type="NCBI Taxonomy" id="70273"/>
    <lineage>
        <taxon>Bacteria</taxon>
        <taxon>Pseudomonadati</taxon>
        <taxon>Pseudomonadota</taxon>
        <taxon>Gammaproteobacteria</taxon>
        <taxon>Thiotrichales</taxon>
        <taxon>Thiotrichaceae</taxon>
        <taxon>Candidatus Marithioploca</taxon>
    </lineage>
</organism>
<dbReference type="Proteomes" id="UP001171945">
    <property type="component" value="Unassembled WGS sequence"/>
</dbReference>
<keyword evidence="3" id="KW-1133">Transmembrane helix</keyword>
<evidence type="ECO:0000313" key="5">
    <source>
        <dbReference type="EMBL" id="MDM8562139.1"/>
    </source>
</evidence>
<keyword evidence="3" id="KW-0472">Membrane</keyword>
<evidence type="ECO:0000256" key="3">
    <source>
        <dbReference type="SAM" id="Phobius"/>
    </source>
</evidence>
<feature type="domain" description="Galactosyltransferase C-terminal" evidence="4">
    <location>
        <begin position="82"/>
        <end position="132"/>
    </location>
</feature>
<feature type="compositionally biased region" description="Low complexity" evidence="2">
    <location>
        <begin position="265"/>
        <end position="274"/>
    </location>
</feature>
<sequence>ARTAGFERLRQKVPQVEYVQFIDGYCEWVEGWFTAAAATFDHVADVVAVCGWTRERFPVRTMYNRISDVEWHQGSVGPILNFAGNVMIRAEAFAEVGGYDNNVIAAEDDELSVRLRQAGGKLLRIDKKSTIHDIDMHTVFQWWQRAKRTGHAYAQVSYLHGAPPERKFFREIRGILLWGVILPISALALAPLTYGLSLIAFVRYPLTTLRIFYKTRRQGFSWKHSLAWGLSCTMSVFPGVIGASKFHLDHLHHRQHEIIEHKRPQTPVTQTNQPTRKKTNG</sequence>
<dbReference type="GO" id="GO:0016757">
    <property type="term" value="F:glycosyltransferase activity"/>
    <property type="evidence" value="ECO:0007669"/>
    <property type="project" value="UniProtKB-KW"/>
</dbReference>
<protein>
    <submittedName>
        <fullName evidence="5">Galactosyltransferase-related protein</fullName>
    </submittedName>
</protein>
<dbReference type="Gene3D" id="3.90.550.10">
    <property type="entry name" value="Spore Coat Polysaccharide Biosynthesis Protein SpsA, Chain A"/>
    <property type="match status" value="1"/>
</dbReference>
<feature type="transmembrane region" description="Helical" evidence="3">
    <location>
        <begin position="175"/>
        <end position="206"/>
    </location>
</feature>
<feature type="region of interest" description="Disordered" evidence="2">
    <location>
        <begin position="259"/>
        <end position="281"/>
    </location>
</feature>
<keyword evidence="3" id="KW-0812">Transmembrane</keyword>
<name>A0ABT7VR45_9GAMM</name>
<keyword evidence="6" id="KW-1185">Reference proteome</keyword>
<dbReference type="InterPro" id="IPR029044">
    <property type="entry name" value="Nucleotide-diphossugar_trans"/>
</dbReference>
<keyword evidence="1" id="KW-0808">Transferase</keyword>
<dbReference type="EMBL" id="JAUCGM010000069">
    <property type="protein sequence ID" value="MDM8562139.1"/>
    <property type="molecule type" value="Genomic_DNA"/>
</dbReference>
<accession>A0ABT7VR45</accession>
<feature type="non-terminal residue" evidence="5">
    <location>
        <position position="1"/>
    </location>
</feature>
<comment type="caution">
    <text evidence="5">The sequence shown here is derived from an EMBL/GenBank/DDBJ whole genome shotgun (WGS) entry which is preliminary data.</text>
</comment>
<evidence type="ECO:0000256" key="1">
    <source>
        <dbReference type="ARBA" id="ARBA00022679"/>
    </source>
</evidence>
<reference evidence="5" key="1">
    <citation type="submission" date="2023-06" db="EMBL/GenBank/DDBJ databases">
        <title>Uncultivated large filamentous bacteria from sulfidic sediments reveal new species and different genomic features in energy metabolism and defense.</title>
        <authorList>
            <person name="Fonseca A."/>
        </authorList>
    </citation>
    <scope>NUCLEOTIDE SEQUENCE</scope>
    <source>
        <strain evidence="5">HSG4</strain>
    </source>
</reference>
<keyword evidence="5" id="KW-0328">Glycosyltransferase</keyword>
<gene>
    <name evidence="5" type="ORF">QUF54_02175</name>
</gene>
<feature type="transmembrane region" description="Helical" evidence="3">
    <location>
        <begin position="226"/>
        <end position="248"/>
    </location>
</feature>